<dbReference type="EMBL" id="JAYESG010000003">
    <property type="protein sequence ID" value="MEA3517263.1"/>
    <property type="molecule type" value="Genomic_DNA"/>
</dbReference>
<comment type="caution">
    <text evidence="1">The sequence shown here is derived from an EMBL/GenBank/DDBJ whole genome shotgun (WGS) entry which is preliminary data.</text>
</comment>
<proteinExistence type="predicted"/>
<keyword evidence="1" id="KW-0808">Transferase</keyword>
<keyword evidence="2" id="KW-1185">Reference proteome</keyword>
<name>A0ACC6MVG2_9HYPH</name>
<organism evidence="1 2">
    <name type="scientific">Rhizobium mulingense</name>
    <dbReference type="NCBI Taxonomy" id="3031128"/>
    <lineage>
        <taxon>Bacteria</taxon>
        <taxon>Pseudomonadati</taxon>
        <taxon>Pseudomonadota</taxon>
        <taxon>Alphaproteobacteria</taxon>
        <taxon>Hyphomicrobiales</taxon>
        <taxon>Rhizobiaceae</taxon>
        <taxon>Rhizobium/Agrobacterium group</taxon>
        <taxon>Rhizobium</taxon>
    </lineage>
</organism>
<gene>
    <name evidence="1" type="ORF">U8465_09020</name>
</gene>
<dbReference type="Proteomes" id="UP001304050">
    <property type="component" value="Unassembled WGS sequence"/>
</dbReference>
<sequence length="388" mass="42083">MSIVESLSPRAIAAPESGIVEVVNYARGRQGLLPLWVGEGDLPTPDFISRAAIDALASGETFYTWQRGIPELGRALSDYYVRHFSVCLPAEHFYVTGSGMQAIQICVQALTSPGDEFVYLTPAWPNIAAALEIAGARSVGVTLQFEGGKWTVDLDRIEAAITPKTRGIFINTPSNPTGWTATKKDLGDILALARKHDLWIMADEIYACYYFAGGRAASFLDVMEPDDKIVFVNSFSKNWSMTGWRVGWIVAPPEMGQVLENLIQYSTSGVAQFMQKGAVAALDQGDDFVRANIAKAARSRDILCDALIATNRVETLKPDGALYAFLKIDGVTDSRRAAIDIVDKTGVGLAPGTAFGAGGELFLRACFLRDPDQIAVAAERLCDYIVKL</sequence>
<protein>
    <submittedName>
        <fullName evidence="1">Pyridoxal phosphate-dependent aminotransferase</fullName>
    </submittedName>
</protein>
<keyword evidence="1" id="KW-0032">Aminotransferase</keyword>
<evidence type="ECO:0000313" key="2">
    <source>
        <dbReference type="Proteomes" id="UP001304050"/>
    </source>
</evidence>
<evidence type="ECO:0000313" key="1">
    <source>
        <dbReference type="EMBL" id="MEA3517263.1"/>
    </source>
</evidence>
<reference evidence="1" key="1">
    <citation type="submission" date="2023-12" db="EMBL/GenBank/DDBJ databases">
        <title>Diversity of Rhizobium in root nodule of phaseolus vulgaris.</title>
        <authorList>
            <person name="Wang H."/>
        </authorList>
    </citation>
    <scope>NUCLEOTIDE SEQUENCE</scope>
    <source>
        <strain evidence="1">MJ31</strain>
    </source>
</reference>
<accession>A0ACC6MVG2</accession>